<dbReference type="CDD" id="cd03230">
    <property type="entry name" value="ABC_DR_subfamily_A"/>
    <property type="match status" value="1"/>
</dbReference>
<proteinExistence type="predicted"/>
<dbReference type="PROSITE" id="PS50893">
    <property type="entry name" value="ABC_TRANSPORTER_2"/>
    <property type="match status" value="1"/>
</dbReference>
<evidence type="ECO:0000256" key="2">
    <source>
        <dbReference type="ARBA" id="ARBA00022840"/>
    </source>
</evidence>
<feature type="compositionally biased region" description="Basic and acidic residues" evidence="3">
    <location>
        <begin position="213"/>
        <end position="222"/>
    </location>
</feature>
<dbReference type="SMART" id="SM00382">
    <property type="entry name" value="AAA"/>
    <property type="match status" value="1"/>
</dbReference>
<dbReference type="Pfam" id="PF00005">
    <property type="entry name" value="ABC_tran"/>
    <property type="match status" value="1"/>
</dbReference>
<protein>
    <recommendedName>
        <fullName evidence="4">ABC transporter domain-containing protein</fullName>
    </recommendedName>
</protein>
<reference evidence="6" key="1">
    <citation type="journal article" date="2019" name="Int. J. Syst. Evol. Microbiol.">
        <title>The Global Catalogue of Microorganisms (GCM) 10K type strain sequencing project: providing services to taxonomists for standard genome sequencing and annotation.</title>
        <authorList>
            <consortium name="The Broad Institute Genomics Platform"/>
            <consortium name="The Broad Institute Genome Sequencing Center for Infectious Disease"/>
            <person name="Wu L."/>
            <person name="Ma J."/>
        </authorList>
    </citation>
    <scope>NUCLEOTIDE SEQUENCE [LARGE SCALE GENOMIC DNA]</scope>
    <source>
        <strain evidence="6">NBRC 108565</strain>
    </source>
</reference>
<dbReference type="Proteomes" id="UP001321475">
    <property type="component" value="Chromosome"/>
</dbReference>
<keyword evidence="2" id="KW-0067">ATP-binding</keyword>
<dbReference type="InterPro" id="IPR017871">
    <property type="entry name" value="ABC_transporter-like_CS"/>
</dbReference>
<dbReference type="SUPFAM" id="SSF52540">
    <property type="entry name" value="P-loop containing nucleoside triphosphate hydrolases"/>
    <property type="match status" value="1"/>
</dbReference>
<dbReference type="PANTHER" id="PTHR43038">
    <property type="entry name" value="ATP-BINDING CASSETTE, SUB-FAMILY H, MEMBER 1"/>
    <property type="match status" value="1"/>
</dbReference>
<dbReference type="EMBL" id="AP027729">
    <property type="protein sequence ID" value="BDZ41866.1"/>
    <property type="molecule type" value="Genomic_DNA"/>
</dbReference>
<dbReference type="InterPro" id="IPR003439">
    <property type="entry name" value="ABC_transporter-like_ATP-bd"/>
</dbReference>
<feature type="region of interest" description="Disordered" evidence="3">
    <location>
        <begin position="213"/>
        <end position="232"/>
    </location>
</feature>
<dbReference type="RefSeq" id="WP_286218944.1">
    <property type="nucleotide sequence ID" value="NZ_AP027729.1"/>
</dbReference>
<feature type="domain" description="ABC transporter" evidence="4">
    <location>
        <begin position="1"/>
        <end position="193"/>
    </location>
</feature>
<dbReference type="PROSITE" id="PS00211">
    <property type="entry name" value="ABC_TRANSPORTER_1"/>
    <property type="match status" value="1"/>
</dbReference>
<keyword evidence="1" id="KW-0547">Nucleotide-binding</keyword>
<keyword evidence="6" id="KW-1185">Reference proteome</keyword>
<dbReference type="InterPro" id="IPR027417">
    <property type="entry name" value="P-loop_NTPase"/>
</dbReference>
<evidence type="ECO:0000259" key="4">
    <source>
        <dbReference type="PROSITE" id="PS50893"/>
    </source>
</evidence>
<gene>
    <name evidence="5" type="ORF">GCM10025865_11650</name>
</gene>
<dbReference type="InterPro" id="IPR003593">
    <property type="entry name" value="AAA+_ATPase"/>
</dbReference>
<evidence type="ECO:0000256" key="1">
    <source>
        <dbReference type="ARBA" id="ARBA00022741"/>
    </source>
</evidence>
<dbReference type="Gene3D" id="3.40.50.300">
    <property type="entry name" value="P-loop containing nucleotide triphosphate hydrolases"/>
    <property type="match status" value="1"/>
</dbReference>
<organism evidence="5 6">
    <name type="scientific">Paraoerskovia sediminicola</name>
    <dbReference type="NCBI Taxonomy" id="1138587"/>
    <lineage>
        <taxon>Bacteria</taxon>
        <taxon>Bacillati</taxon>
        <taxon>Actinomycetota</taxon>
        <taxon>Actinomycetes</taxon>
        <taxon>Micrococcales</taxon>
        <taxon>Cellulomonadaceae</taxon>
        <taxon>Paraoerskovia</taxon>
    </lineage>
</organism>
<evidence type="ECO:0000313" key="5">
    <source>
        <dbReference type="EMBL" id="BDZ41866.1"/>
    </source>
</evidence>
<evidence type="ECO:0000256" key="3">
    <source>
        <dbReference type="SAM" id="MobiDB-lite"/>
    </source>
</evidence>
<name>A0ABN6XE59_9CELL</name>
<sequence>MTALVGGDGAGKTTLLRALLGRVPLDGGSVSVPDLRRVGYQPATSGVWPALSVDENVEFVGRAYGMSGAEVRRRRDTLLGAAGLDAAGDRLGRELSGGMRQKLGFCLAMLHEPEVLLLDEPSTGVDPVSRVELWKLVADASTAGAAVAMTTTYLDEAERAATVVALDAGHVLAAGDPAAVRDAVPGCVTTSATRPPGERTWRRGTAFHTWHPEHPEHPEHPVHPRHAKAAGGGTPHGTVIEPDLEDALIALTLARTAARPEQREEAVA</sequence>
<dbReference type="PANTHER" id="PTHR43038:SF3">
    <property type="entry name" value="ABC TRANSPORTER G FAMILY MEMBER 20 ISOFORM X1"/>
    <property type="match status" value="1"/>
</dbReference>
<accession>A0ABN6XE59</accession>
<evidence type="ECO:0000313" key="6">
    <source>
        <dbReference type="Proteomes" id="UP001321475"/>
    </source>
</evidence>